<evidence type="ECO:0000313" key="2">
    <source>
        <dbReference type="Proteomes" id="UP000247612"/>
    </source>
</evidence>
<dbReference type="AlphaFoldDB" id="A0A318KD61"/>
<accession>A0A318KD61</accession>
<sequence length="87" mass="10243">MRSERDAFKRKAKKMKLMLEAIEDVYDRYEFVLAVGSIVKTDEGAEEMIKFLEDHPVTDSDEVLLKALDIDDKYKEKQQQFPRRTTA</sequence>
<keyword evidence="2" id="KW-1185">Reference proteome</keyword>
<protein>
    <submittedName>
        <fullName evidence="1">Uncharacterized protein</fullName>
    </submittedName>
</protein>
<comment type="caution">
    <text evidence="1">The sequence shown here is derived from an EMBL/GenBank/DDBJ whole genome shotgun (WGS) entry which is preliminary data.</text>
</comment>
<reference evidence="1 2" key="1">
    <citation type="submission" date="2018-05" db="EMBL/GenBank/DDBJ databases">
        <title>Genomic Encyclopedia of Type Strains, Phase IV (KMG-IV): sequencing the most valuable type-strain genomes for metagenomic binning, comparative biology and taxonomic classification.</title>
        <authorList>
            <person name="Goeker M."/>
        </authorList>
    </citation>
    <scope>NUCLEOTIDE SEQUENCE [LARGE SCALE GENOMIC DNA]</scope>
    <source>
        <strain evidence="1 2">JC118</strain>
    </source>
</reference>
<evidence type="ECO:0000313" key="1">
    <source>
        <dbReference type="EMBL" id="PXX74129.1"/>
    </source>
</evidence>
<dbReference type="EMBL" id="QJKH01000025">
    <property type="protein sequence ID" value="PXX74129.1"/>
    <property type="molecule type" value="Genomic_DNA"/>
</dbReference>
<organism evidence="1 2">
    <name type="scientific">Dielma fastidiosa</name>
    <dbReference type="NCBI Taxonomy" id="1034346"/>
    <lineage>
        <taxon>Bacteria</taxon>
        <taxon>Bacillati</taxon>
        <taxon>Bacillota</taxon>
        <taxon>Erysipelotrichia</taxon>
        <taxon>Erysipelotrichales</taxon>
        <taxon>Erysipelotrichaceae</taxon>
        <taxon>Dielma</taxon>
    </lineage>
</organism>
<dbReference type="STRING" id="1034346.GCA_000313565_02275"/>
<dbReference type="Proteomes" id="UP000247612">
    <property type="component" value="Unassembled WGS sequence"/>
</dbReference>
<gene>
    <name evidence="1" type="ORF">DES51_1253</name>
</gene>
<proteinExistence type="predicted"/>
<name>A0A318KD61_9FIRM</name>